<dbReference type="InterPro" id="IPR036735">
    <property type="entry name" value="NGN_dom_sf"/>
</dbReference>
<dbReference type="SUPFAM" id="SSF82679">
    <property type="entry name" value="N-utilization substance G protein NusG, N-terminal domain"/>
    <property type="match status" value="1"/>
</dbReference>
<dbReference type="InterPro" id="IPR005824">
    <property type="entry name" value="KOW"/>
</dbReference>
<evidence type="ECO:0000313" key="10">
    <source>
        <dbReference type="EMBL" id="MBF1384433.1"/>
    </source>
</evidence>
<dbReference type="PRINTS" id="PR00338">
    <property type="entry name" value="NUSGTNSCPFCT"/>
</dbReference>
<dbReference type="InterPro" id="IPR043425">
    <property type="entry name" value="NusG-like"/>
</dbReference>
<proteinExistence type="inferred from homology"/>
<keyword evidence="3 5" id="KW-0805">Transcription regulation</keyword>
<evidence type="ECO:0000256" key="5">
    <source>
        <dbReference type="HAMAP-Rule" id="MF_00948"/>
    </source>
</evidence>
<dbReference type="GO" id="GO:0032784">
    <property type="term" value="P:regulation of DNA-templated transcription elongation"/>
    <property type="evidence" value="ECO:0007669"/>
    <property type="project" value="InterPro"/>
</dbReference>
<feature type="domain" description="NusG-like N-terminal" evidence="8">
    <location>
        <begin position="5"/>
        <end position="114"/>
    </location>
</feature>
<dbReference type="Pfam" id="PF02357">
    <property type="entry name" value="NusG"/>
    <property type="match status" value="1"/>
</dbReference>
<organism evidence="10 11">
    <name type="scientific">Prevotella aurantiaca</name>
    <dbReference type="NCBI Taxonomy" id="596085"/>
    <lineage>
        <taxon>Bacteria</taxon>
        <taxon>Pseudomonadati</taxon>
        <taxon>Bacteroidota</taxon>
        <taxon>Bacteroidia</taxon>
        <taxon>Bacteroidales</taxon>
        <taxon>Prevotellaceae</taxon>
        <taxon>Prevotella</taxon>
    </lineage>
</organism>
<dbReference type="AlphaFoldDB" id="A0A930HML1"/>
<dbReference type="Pfam" id="PF00467">
    <property type="entry name" value="KOW"/>
    <property type="match status" value="1"/>
</dbReference>
<dbReference type="EMBL" id="JABZSJ010000028">
    <property type="protein sequence ID" value="MBF1384433.1"/>
    <property type="molecule type" value="Genomic_DNA"/>
</dbReference>
<dbReference type="InterPro" id="IPR006645">
    <property type="entry name" value="NGN-like_dom"/>
</dbReference>
<comment type="similarity">
    <text evidence="5 7">Belongs to the NusG family.</text>
</comment>
<dbReference type="InterPro" id="IPR001062">
    <property type="entry name" value="Transcrpt_antiterm_NusG"/>
</dbReference>
<evidence type="ECO:0000259" key="8">
    <source>
        <dbReference type="SMART" id="SM00738"/>
    </source>
</evidence>
<evidence type="ECO:0000256" key="7">
    <source>
        <dbReference type="RuleBase" id="RU000538"/>
    </source>
</evidence>
<dbReference type="SUPFAM" id="SSF50104">
    <property type="entry name" value="Translation proteins SH3-like domain"/>
    <property type="match status" value="1"/>
</dbReference>
<dbReference type="HAMAP" id="MF_00948">
    <property type="entry name" value="NusG"/>
    <property type="match status" value="1"/>
</dbReference>
<dbReference type="GO" id="GO:0006353">
    <property type="term" value="P:DNA-templated transcription termination"/>
    <property type="evidence" value="ECO:0007669"/>
    <property type="project" value="UniProtKB-UniRule"/>
</dbReference>
<evidence type="ECO:0000256" key="4">
    <source>
        <dbReference type="ARBA" id="ARBA00023163"/>
    </source>
</evidence>
<gene>
    <name evidence="5 10" type="primary">nusG</name>
    <name evidence="10" type="ORF">HXN26_06240</name>
</gene>
<sequence length="181" mass="20162">MAETEKKWYVLRAISGKEAKVKEYIDAELRQNLKLAGSVFEVLLPTESHASLRNGKRVVTEKLSLPGYVLVQANMNSEIASILRFMPNVLGFLGGMAEPTPVRQVEVNRLLGNVEDSVLEEVSDIPYTVGESVKVTDGPFSGFHGIIEDVNTEKHKLKVMVMIFGRQNPLELGFMQVSKEE</sequence>
<evidence type="ECO:0000256" key="2">
    <source>
        <dbReference type="ARBA" id="ARBA00022814"/>
    </source>
</evidence>
<dbReference type="CDD" id="cd06091">
    <property type="entry name" value="KOW_NusG"/>
    <property type="match status" value="1"/>
</dbReference>
<keyword evidence="4 5" id="KW-0804">Transcription</keyword>
<comment type="function">
    <text evidence="5 7">Participates in transcription elongation, termination and antitermination.</text>
</comment>
<evidence type="ECO:0000256" key="1">
    <source>
        <dbReference type="ARBA" id="ARBA00022472"/>
    </source>
</evidence>
<dbReference type="Proteomes" id="UP000771736">
    <property type="component" value="Unassembled WGS sequence"/>
</dbReference>
<dbReference type="Gene3D" id="2.30.30.30">
    <property type="match status" value="1"/>
</dbReference>
<dbReference type="SMART" id="SM00738">
    <property type="entry name" value="NGN"/>
    <property type="match status" value="1"/>
</dbReference>
<reference evidence="10" key="1">
    <citation type="submission" date="2020-04" db="EMBL/GenBank/DDBJ databases">
        <title>Deep metagenomics examines the oral microbiome during advanced dental caries in children, revealing novel taxa and co-occurrences with host molecules.</title>
        <authorList>
            <person name="Baker J.L."/>
            <person name="Morton J.T."/>
            <person name="Dinis M."/>
            <person name="Alvarez R."/>
            <person name="Tran N.C."/>
            <person name="Knight R."/>
            <person name="Edlund A."/>
        </authorList>
    </citation>
    <scope>NUCLEOTIDE SEQUENCE</scope>
    <source>
        <strain evidence="10">JCVI_44_bin.5</strain>
    </source>
</reference>
<evidence type="ECO:0000259" key="9">
    <source>
        <dbReference type="SMART" id="SM00739"/>
    </source>
</evidence>
<dbReference type="GO" id="GO:0031564">
    <property type="term" value="P:transcription antitermination"/>
    <property type="evidence" value="ECO:0007669"/>
    <property type="project" value="UniProtKB-UniRule"/>
</dbReference>
<keyword evidence="1 5" id="KW-0806">Transcription termination</keyword>
<comment type="caution">
    <text evidence="10">The sequence shown here is derived from an EMBL/GenBank/DDBJ whole genome shotgun (WGS) entry which is preliminary data.</text>
</comment>
<dbReference type="NCBIfam" id="TIGR00922">
    <property type="entry name" value="nusG"/>
    <property type="match status" value="1"/>
</dbReference>
<keyword evidence="2 5" id="KW-0889">Transcription antitermination</keyword>
<feature type="domain" description="KOW" evidence="9">
    <location>
        <begin position="126"/>
        <end position="153"/>
    </location>
</feature>
<dbReference type="FunFam" id="2.30.30.30:FF:000002">
    <property type="entry name" value="Transcription termination/antitermination factor NusG"/>
    <property type="match status" value="1"/>
</dbReference>
<evidence type="ECO:0000256" key="6">
    <source>
        <dbReference type="NCBIfam" id="TIGR00922"/>
    </source>
</evidence>
<dbReference type="PANTHER" id="PTHR30265">
    <property type="entry name" value="RHO-INTERACTING TRANSCRIPTION TERMINATION FACTOR NUSG"/>
    <property type="match status" value="1"/>
</dbReference>
<protein>
    <recommendedName>
        <fullName evidence="5 6">Transcription termination/antitermination protein NusG</fullName>
    </recommendedName>
</protein>
<dbReference type="SMART" id="SM00739">
    <property type="entry name" value="KOW"/>
    <property type="match status" value="1"/>
</dbReference>
<dbReference type="PANTHER" id="PTHR30265:SF2">
    <property type="entry name" value="TRANSCRIPTION TERMINATION_ANTITERMINATION PROTEIN NUSG"/>
    <property type="match status" value="1"/>
</dbReference>
<dbReference type="InterPro" id="IPR008991">
    <property type="entry name" value="Translation_prot_SH3-like_sf"/>
</dbReference>
<dbReference type="RefSeq" id="WP_025000429.1">
    <property type="nucleotide sequence ID" value="NZ_JABZSJ010000028.1"/>
</dbReference>
<dbReference type="Gene3D" id="3.30.70.940">
    <property type="entry name" value="NusG, N-terminal domain"/>
    <property type="match status" value="1"/>
</dbReference>
<dbReference type="InterPro" id="IPR014722">
    <property type="entry name" value="Rib_uL2_dom2"/>
</dbReference>
<accession>A0A930HML1</accession>
<dbReference type="CDD" id="cd09891">
    <property type="entry name" value="NGN_Bact_1"/>
    <property type="match status" value="1"/>
</dbReference>
<dbReference type="InterPro" id="IPR047050">
    <property type="entry name" value="NGN"/>
</dbReference>
<name>A0A930HML1_9BACT</name>
<evidence type="ECO:0000313" key="11">
    <source>
        <dbReference type="Proteomes" id="UP000771736"/>
    </source>
</evidence>
<dbReference type="GO" id="GO:0005829">
    <property type="term" value="C:cytosol"/>
    <property type="evidence" value="ECO:0007669"/>
    <property type="project" value="UniProtKB-ARBA"/>
</dbReference>
<evidence type="ECO:0000256" key="3">
    <source>
        <dbReference type="ARBA" id="ARBA00023015"/>
    </source>
</evidence>
<dbReference type="GO" id="GO:0006354">
    <property type="term" value="P:DNA-templated transcription elongation"/>
    <property type="evidence" value="ECO:0007669"/>
    <property type="project" value="UniProtKB-UniRule"/>
</dbReference>